<name>A0ABU3LHL7_9FLAO</name>
<dbReference type="PROSITE" id="PS51257">
    <property type="entry name" value="PROKAR_LIPOPROTEIN"/>
    <property type="match status" value="1"/>
</dbReference>
<gene>
    <name evidence="2" type="ORF">RQM59_12105</name>
</gene>
<feature type="signal peptide" evidence="1">
    <location>
        <begin position="1"/>
        <end position="18"/>
    </location>
</feature>
<organism evidence="2 3">
    <name type="scientific">Asprobacillus argus</name>
    <dbReference type="NCBI Taxonomy" id="3076534"/>
    <lineage>
        <taxon>Bacteria</taxon>
        <taxon>Pseudomonadati</taxon>
        <taxon>Bacteroidota</taxon>
        <taxon>Flavobacteriia</taxon>
        <taxon>Flavobacteriales</taxon>
        <taxon>Flavobacteriaceae</taxon>
        <taxon>Asprobacillus</taxon>
    </lineage>
</organism>
<keyword evidence="3" id="KW-1185">Reference proteome</keyword>
<dbReference type="Proteomes" id="UP001257277">
    <property type="component" value="Unassembled WGS sequence"/>
</dbReference>
<protein>
    <recommendedName>
        <fullName evidence="4">Lipocalin-like domain-containing protein</fullName>
    </recommendedName>
</protein>
<evidence type="ECO:0000313" key="3">
    <source>
        <dbReference type="Proteomes" id="UP001257277"/>
    </source>
</evidence>
<proteinExistence type="predicted"/>
<dbReference type="RefSeq" id="WP_349242380.1">
    <property type="nucleotide sequence ID" value="NZ_JAVTTO010000004.1"/>
</dbReference>
<keyword evidence="1" id="KW-0732">Signal</keyword>
<evidence type="ECO:0000256" key="1">
    <source>
        <dbReference type="SAM" id="SignalP"/>
    </source>
</evidence>
<sequence>MKKICTFLFLLLMLSACSSNDSVDTGLDGTYSGTFTVVYTNGPTHTNTVTVNFLANTTYVCSGDGNIGEIYPAGGSGTFVVNGDKITFTDGNTWIANFDWNLILNGEYDFTQNGDNLTISADRAGIGSYSYTLEKQ</sequence>
<feature type="chain" id="PRO_5045135683" description="Lipocalin-like domain-containing protein" evidence="1">
    <location>
        <begin position="19"/>
        <end position="136"/>
    </location>
</feature>
<reference evidence="2 3" key="1">
    <citation type="submission" date="2023-09" db="EMBL/GenBank/DDBJ databases">
        <title>Novel taxa isolated from Blanes Bay.</title>
        <authorList>
            <person name="Rey-Velasco X."/>
            <person name="Lucena T."/>
        </authorList>
    </citation>
    <scope>NUCLEOTIDE SEQUENCE [LARGE SCALE GENOMIC DNA]</scope>
    <source>
        <strain evidence="2 3">S356</strain>
    </source>
</reference>
<accession>A0ABU3LHL7</accession>
<evidence type="ECO:0000313" key="2">
    <source>
        <dbReference type="EMBL" id="MDT7833130.1"/>
    </source>
</evidence>
<dbReference type="EMBL" id="JAVTTO010000004">
    <property type="protein sequence ID" value="MDT7833130.1"/>
    <property type="molecule type" value="Genomic_DNA"/>
</dbReference>
<comment type="caution">
    <text evidence="2">The sequence shown here is derived from an EMBL/GenBank/DDBJ whole genome shotgun (WGS) entry which is preliminary data.</text>
</comment>
<evidence type="ECO:0008006" key="4">
    <source>
        <dbReference type="Google" id="ProtNLM"/>
    </source>
</evidence>